<protein>
    <recommendedName>
        <fullName evidence="3">Teneurin-like YD-shell domain-containing protein</fullName>
    </recommendedName>
</protein>
<dbReference type="InterPro" id="IPR056823">
    <property type="entry name" value="TEN-like_YD-shell"/>
</dbReference>
<keyword evidence="5" id="KW-1185">Reference proteome</keyword>
<feature type="signal peptide" evidence="2">
    <location>
        <begin position="1"/>
        <end position="29"/>
    </location>
</feature>
<feature type="domain" description="Teneurin-like YD-shell" evidence="3">
    <location>
        <begin position="1108"/>
        <end position="1363"/>
    </location>
</feature>
<proteinExistence type="predicted"/>
<comment type="caution">
    <text evidence="4">The sequence shown here is derived from an EMBL/GenBank/DDBJ whole genome shotgun (WGS) entry which is preliminary data.</text>
</comment>
<organism evidence="4 5">
    <name type="scientific">Paenibacillus oenotherae</name>
    <dbReference type="NCBI Taxonomy" id="1435645"/>
    <lineage>
        <taxon>Bacteria</taxon>
        <taxon>Bacillati</taxon>
        <taxon>Bacillota</taxon>
        <taxon>Bacilli</taxon>
        <taxon>Bacillales</taxon>
        <taxon>Paenibacillaceae</taxon>
        <taxon>Paenibacillus</taxon>
    </lineage>
</organism>
<dbReference type="NCBIfam" id="TIGR03696">
    <property type="entry name" value="Rhs_assc_core"/>
    <property type="match status" value="1"/>
</dbReference>
<keyword evidence="2" id="KW-0732">Signal</keyword>
<accession>A0ABS7D3U2</accession>
<dbReference type="Pfam" id="PF25023">
    <property type="entry name" value="TEN_YD-shell"/>
    <property type="match status" value="2"/>
</dbReference>
<dbReference type="InterPro" id="IPR022385">
    <property type="entry name" value="Rhs_assc_core"/>
</dbReference>
<dbReference type="InterPro" id="IPR050708">
    <property type="entry name" value="T6SS_VgrG/RHS"/>
</dbReference>
<evidence type="ECO:0000259" key="3">
    <source>
        <dbReference type="Pfam" id="PF25023"/>
    </source>
</evidence>
<evidence type="ECO:0000313" key="4">
    <source>
        <dbReference type="EMBL" id="MBW7474555.1"/>
    </source>
</evidence>
<feature type="chain" id="PRO_5047448869" description="Teneurin-like YD-shell domain-containing protein" evidence="2">
    <location>
        <begin position="30"/>
        <end position="1578"/>
    </location>
</feature>
<dbReference type="PANTHER" id="PTHR32305:SF15">
    <property type="entry name" value="PROTEIN RHSA-RELATED"/>
    <property type="match status" value="1"/>
</dbReference>
<reference evidence="4 5" key="1">
    <citation type="submission" date="2021-07" db="EMBL/GenBank/DDBJ databases">
        <title>Paenibacillus radiodurans sp. nov., isolated from the southeastern edge of Tengger Desert.</title>
        <authorList>
            <person name="Zhang G."/>
        </authorList>
    </citation>
    <scope>NUCLEOTIDE SEQUENCE [LARGE SCALE GENOMIC DNA]</scope>
    <source>
        <strain evidence="4 5">DT7-4</strain>
    </source>
</reference>
<evidence type="ECO:0000256" key="1">
    <source>
        <dbReference type="ARBA" id="ARBA00022737"/>
    </source>
</evidence>
<dbReference type="InterPro" id="IPR031325">
    <property type="entry name" value="RHS_repeat"/>
</dbReference>
<gene>
    <name evidence="4" type="ORF">K0T92_07340</name>
</gene>
<dbReference type="Pfam" id="PF05593">
    <property type="entry name" value="RHS_repeat"/>
    <property type="match status" value="2"/>
</dbReference>
<dbReference type="PANTHER" id="PTHR32305">
    <property type="match status" value="1"/>
</dbReference>
<name>A0ABS7D3U2_9BACL</name>
<dbReference type="EMBL" id="JAHZIJ010000003">
    <property type="protein sequence ID" value="MBW7474555.1"/>
    <property type="molecule type" value="Genomic_DNA"/>
</dbReference>
<dbReference type="Gene3D" id="2.180.10.10">
    <property type="entry name" value="RHS repeat-associated core"/>
    <property type="match status" value="2"/>
</dbReference>
<dbReference type="NCBIfam" id="TIGR01643">
    <property type="entry name" value="YD_repeat_2x"/>
    <property type="match status" value="3"/>
</dbReference>
<feature type="domain" description="Teneurin-like YD-shell" evidence="3">
    <location>
        <begin position="813"/>
        <end position="1020"/>
    </location>
</feature>
<sequence>MRKIRHLLNIVLIISLICGLLPAYQTSYAAEPSVVEDKHITKREQLARQYNLPEETIQAYLNQGYSIKEVAAALQQVGKKGAEEKLAAGKKTYLNNSKNVESKIVTQLGSADYSMSFMTSSSTAPEKVHVNTKPDQAPYTVAMDNETISTLGGNLSYQVTDLILPGRNGLSFALTRTYDSNSSQSGKMSVLDGVNALAGKSYEEKLYPIGKGWSWSLSSIEHTPDNKMYLHLSGSGTYEIENNALKDYPWRDITFEADTTVTVNGEVSAHVVKSIGGINQYFNAEGLLIRISDPYGNSIQFKYTQHLEYGKVLSEIEDAIGNKIQIQYSQVSVTLVQGERKVSYYKTMQNGIELLSQAVDPLNRVETYDYTMSPASFNLLGTTPDTSNPYALLTGITFPTGAKTVYTYESNPVTRYLSADSVNQVYRMQSRKDILALSNGTSEDVNVKNISYNGDMGSVYYANNLEFSVAIHDGLVLHTFYNTKKYPNSGTTQQYYNTRDTTSSGSTTQETIYTYDEARKWYWPISSTSQITTSSGTSQPITTSRMYDDYANVILDINPLGTRTENRFDGTTHLLESTLRTLEGTKKQYTRYTRNSQGTITDVTVRENDSNGAIIQQTILENIDSFGNVQRARIKDSGSEFITDYEYSAAYQNAYLSKEIHAVSNIDPVAGSPIQETITNEYTYNPSNGNVLSIKDGKGYTTSYQYDLLGRLVKYTNPDQTMGIIKYYDSQNMIEQTDETGITSFTAWNPLGWMVQSGTVERTGRKKKQSSSYDAQGRLVAAEDAIGNQTTYAYDGFSRPTRTTYPDLSYDEMIYDDVAQTKKAIDAEGNAIIESYDKLGQVLSQSEVIDGVTSLLTSYSYNAAGQVLTATDSKGQITRNGYDFLGRLKEVISANNETTQYRYNALGLITQTIFPDQKIKQNEYDGMGRRIKTIDANNKQEKYVYDKNGNLDRLVDKKGTEFYYSYSSKNQLLTKNVRGYSGETITFQYDAAGRRKSMEDETGLTEYVYSPNAGELTQIKYPDGRTIAYSYNENGSRNQMKDPFGGNVFYVYDSKNRLTHVGSNKGQWDAIYQYYNNNQLKSIEQFNGVKSEYTYKGLQLKSLKHTQIYTGNVINSYQYGYDANKNIQTRTENSQTYGYTYDALNRIKTNEQSNETYEYDARGNRQTLGRTDHQEKQDASYTYNHRDQLTAVTMGNGQTVTYKYNGDGLLYERSEGGKTTRYYYDGAEVIAEAEVNGGTAVLKNRYIRGKGLISKEDSMGHKGYYLFNGHGDVVEIRDKVFVGSTRLNKYRYDIWGNLLEKQDSTSNPFLYSGEMWDSTTELQYLRARWYDPSVGRFMTEDTYEGQVDNPLTLNLYTYVHNNPSRYNDPTGHEINSDELDIYLQIAKAEGGPHSDAWWKIRSILGTEVKKCIICSKDDSNRFKYLFNLATGNHYIKEENTPGNAAWAEVELDKLLRRDERLNENTMDMAFGLLGIGGRINKVSSLIKGETALVRAAQKMGKSPVVQKEADELIAKFLKGNTNPGIGTSNLTRDISYLRGKEGARVFYRIVDGEMQILAKANKANESAVIDIIYKIYGK</sequence>
<dbReference type="Proteomes" id="UP000812277">
    <property type="component" value="Unassembled WGS sequence"/>
</dbReference>
<evidence type="ECO:0000313" key="5">
    <source>
        <dbReference type="Proteomes" id="UP000812277"/>
    </source>
</evidence>
<dbReference type="InterPro" id="IPR006530">
    <property type="entry name" value="YD"/>
</dbReference>
<keyword evidence="1" id="KW-0677">Repeat</keyword>
<dbReference type="RefSeq" id="WP_219871783.1">
    <property type="nucleotide sequence ID" value="NZ_JAHZIJ010000003.1"/>
</dbReference>
<evidence type="ECO:0000256" key="2">
    <source>
        <dbReference type="SAM" id="SignalP"/>
    </source>
</evidence>